<dbReference type="Pfam" id="PF11716">
    <property type="entry name" value="MDMPI_N"/>
    <property type="match status" value="1"/>
</dbReference>
<evidence type="ECO:0000313" key="3">
    <source>
        <dbReference type="Proteomes" id="UP001140293"/>
    </source>
</evidence>
<proteinExistence type="predicted"/>
<dbReference type="RefSeq" id="WP_264014153.1">
    <property type="nucleotide sequence ID" value="NZ_JACKSJ010000151.1"/>
</dbReference>
<dbReference type="GO" id="GO:0046872">
    <property type="term" value="F:metal ion binding"/>
    <property type="evidence" value="ECO:0007669"/>
    <property type="project" value="InterPro"/>
</dbReference>
<name>A0A9X2YCB3_9MYCO</name>
<dbReference type="Gene3D" id="1.20.120.450">
    <property type="entry name" value="dinb family like domain"/>
    <property type="match status" value="1"/>
</dbReference>
<dbReference type="InterPro" id="IPR034660">
    <property type="entry name" value="DinB/YfiT-like"/>
</dbReference>
<evidence type="ECO:0000313" key="2">
    <source>
        <dbReference type="EMBL" id="MCV7171967.1"/>
    </source>
</evidence>
<dbReference type="AlphaFoldDB" id="A0A9X2YCB3"/>
<dbReference type="Proteomes" id="UP001140293">
    <property type="component" value="Unassembled WGS sequence"/>
</dbReference>
<dbReference type="InterPro" id="IPR024344">
    <property type="entry name" value="MDMPI_metal-binding"/>
</dbReference>
<reference evidence="2" key="1">
    <citation type="submission" date="2020-07" db="EMBL/GenBank/DDBJ databases">
        <authorList>
            <person name="Pettersson B.M.F."/>
            <person name="Behra P.R.K."/>
            <person name="Ramesh M."/>
            <person name="Das S."/>
            <person name="Dasgupta S."/>
            <person name="Kirsebom L.A."/>
        </authorList>
    </citation>
    <scope>NUCLEOTIDE SEQUENCE</scope>
    <source>
        <strain evidence="2">DSM 44615</strain>
    </source>
</reference>
<dbReference type="GO" id="GO:0016853">
    <property type="term" value="F:isomerase activity"/>
    <property type="evidence" value="ECO:0007669"/>
    <property type="project" value="UniProtKB-KW"/>
</dbReference>
<reference evidence="2" key="2">
    <citation type="journal article" date="2022" name="BMC Genomics">
        <title>Comparative genome analysis of mycobacteria focusing on tRNA and non-coding RNA.</title>
        <authorList>
            <person name="Behra P.R.K."/>
            <person name="Pettersson B.M.F."/>
            <person name="Ramesh M."/>
            <person name="Das S."/>
            <person name="Dasgupta S."/>
            <person name="Kirsebom L.A."/>
        </authorList>
    </citation>
    <scope>NUCLEOTIDE SEQUENCE</scope>
    <source>
        <strain evidence="2">DSM 44615</strain>
    </source>
</reference>
<dbReference type="NCBIfam" id="TIGR03083">
    <property type="entry name" value="maleylpyruvate isomerase family mycothiol-dependent enzyme"/>
    <property type="match status" value="1"/>
</dbReference>
<dbReference type="SUPFAM" id="SSF109854">
    <property type="entry name" value="DinB/YfiT-like putative metalloenzymes"/>
    <property type="match status" value="1"/>
</dbReference>
<gene>
    <name evidence="2" type="ORF">H7I41_18795</name>
</gene>
<dbReference type="InterPro" id="IPR017517">
    <property type="entry name" value="Maleyloyr_isom"/>
</dbReference>
<sequence>MDTDTIWHHIDTERASLADFLETLDADQWATPSLCAGWTVRDVAVHITQSGAPWRRLVREVLRSGFRFNAMVHRVAREDPSTPEEIVATLRAMAGSRRRPPGTAVADPLMDALVHGQDIAVPLGVDRPMPPAAAVVAARRVWDMGFPMHAKKRFAGVEFTATDADFHVGSGEQVQGPIRDILLVLSGRRAGLPGLSGQGIAAASAGV</sequence>
<dbReference type="EMBL" id="JACKSJ010000151">
    <property type="protein sequence ID" value="MCV7171967.1"/>
    <property type="molecule type" value="Genomic_DNA"/>
</dbReference>
<comment type="caution">
    <text evidence="2">The sequence shown here is derived from an EMBL/GenBank/DDBJ whole genome shotgun (WGS) entry which is preliminary data.</text>
</comment>
<feature type="domain" description="Mycothiol-dependent maleylpyruvate isomerase metal-binding" evidence="1">
    <location>
        <begin position="12"/>
        <end position="98"/>
    </location>
</feature>
<evidence type="ECO:0000259" key="1">
    <source>
        <dbReference type="Pfam" id="PF11716"/>
    </source>
</evidence>
<protein>
    <submittedName>
        <fullName evidence="2">Maleylpyruvate isomerase family mycothiol-dependent enzyme</fullName>
    </submittedName>
</protein>
<accession>A0A9X2YCB3</accession>
<organism evidence="2 3">
    <name type="scientific">[Mycobacterium] manitobense</name>
    <dbReference type="NCBI Taxonomy" id="190147"/>
    <lineage>
        <taxon>Bacteria</taxon>
        <taxon>Bacillati</taxon>
        <taxon>Actinomycetota</taxon>
        <taxon>Actinomycetes</taxon>
        <taxon>Mycobacteriales</taxon>
        <taxon>Mycobacteriaceae</taxon>
        <taxon>Mycolicibacterium</taxon>
    </lineage>
</organism>
<keyword evidence="3" id="KW-1185">Reference proteome</keyword>
<keyword evidence="2" id="KW-0413">Isomerase</keyword>